<feature type="region of interest" description="Disordered" evidence="1">
    <location>
        <begin position="38"/>
        <end position="179"/>
    </location>
</feature>
<proteinExistence type="predicted"/>
<dbReference type="AlphaFoldDB" id="A0A085WL37"/>
<dbReference type="EMBL" id="JMCB01000006">
    <property type="protein sequence ID" value="KFE68400.1"/>
    <property type="molecule type" value="Genomic_DNA"/>
</dbReference>
<sequence>MPAPASEPRLRLRLTHRLESVPGLAEELGASLRVHARNGPLLGREGPRQEKKCPQDHHCAAQQGKPPDPRPCLERRGVIPRGSWQRERHQRRHAHTPLPVQSTRREQEASVPSGVQRPPTRGHLAKRKIHPRVRLQRARSMSAPGTVWGACEERGSSHRFKSRPWGPKFQKGSAPAERR</sequence>
<protein>
    <submittedName>
        <fullName evidence="2">Uncharacterized protein</fullName>
    </submittedName>
</protein>
<accession>A0A085WL37</accession>
<gene>
    <name evidence="2" type="ORF">DB31_7637</name>
</gene>
<feature type="compositionally biased region" description="Basic residues" evidence="1">
    <location>
        <begin position="123"/>
        <end position="137"/>
    </location>
</feature>
<evidence type="ECO:0000313" key="3">
    <source>
        <dbReference type="Proteomes" id="UP000028725"/>
    </source>
</evidence>
<evidence type="ECO:0000256" key="1">
    <source>
        <dbReference type="SAM" id="MobiDB-lite"/>
    </source>
</evidence>
<feature type="compositionally biased region" description="Basic and acidic residues" evidence="1">
    <location>
        <begin position="67"/>
        <end position="77"/>
    </location>
</feature>
<organism evidence="2 3">
    <name type="scientific">Hyalangium minutum</name>
    <dbReference type="NCBI Taxonomy" id="394096"/>
    <lineage>
        <taxon>Bacteria</taxon>
        <taxon>Pseudomonadati</taxon>
        <taxon>Myxococcota</taxon>
        <taxon>Myxococcia</taxon>
        <taxon>Myxococcales</taxon>
        <taxon>Cystobacterineae</taxon>
        <taxon>Archangiaceae</taxon>
        <taxon>Hyalangium</taxon>
    </lineage>
</organism>
<reference evidence="2 3" key="1">
    <citation type="submission" date="2014-04" db="EMBL/GenBank/DDBJ databases">
        <title>Genome assembly of Hyalangium minutum DSM 14724.</title>
        <authorList>
            <person name="Sharma G."/>
            <person name="Subramanian S."/>
        </authorList>
    </citation>
    <scope>NUCLEOTIDE SEQUENCE [LARGE SCALE GENOMIC DNA]</scope>
    <source>
        <strain evidence="2 3">DSM 14724</strain>
    </source>
</reference>
<evidence type="ECO:0000313" key="2">
    <source>
        <dbReference type="EMBL" id="KFE68400.1"/>
    </source>
</evidence>
<comment type="caution">
    <text evidence="2">The sequence shown here is derived from an EMBL/GenBank/DDBJ whole genome shotgun (WGS) entry which is preliminary data.</text>
</comment>
<name>A0A085WL37_9BACT</name>
<keyword evidence="3" id="KW-1185">Reference proteome</keyword>
<dbReference type="Proteomes" id="UP000028725">
    <property type="component" value="Unassembled WGS sequence"/>
</dbReference>
<feature type="compositionally biased region" description="Basic and acidic residues" evidence="1">
    <location>
        <begin position="45"/>
        <end position="59"/>
    </location>
</feature>